<keyword evidence="2" id="KW-1185">Reference proteome</keyword>
<sequence>MERAPSTCRLALRESTQLRPRGRGAERRKRARGQMDEPGTGLGSPDGKAETLEHRKTEQGGGGNEREALLEGDFLAPGATYGEGSRD</sequence>
<evidence type="ECO:0000313" key="2">
    <source>
        <dbReference type="Proteomes" id="UP000095282"/>
    </source>
</evidence>
<dbReference type="AlphaFoldDB" id="A0A1I7UVY6"/>
<accession>A0A1I7UVY6</accession>
<organism evidence="2 3">
    <name type="scientific">Caenorhabditis tropicalis</name>
    <dbReference type="NCBI Taxonomy" id="1561998"/>
    <lineage>
        <taxon>Eukaryota</taxon>
        <taxon>Metazoa</taxon>
        <taxon>Ecdysozoa</taxon>
        <taxon>Nematoda</taxon>
        <taxon>Chromadorea</taxon>
        <taxon>Rhabditida</taxon>
        <taxon>Rhabditina</taxon>
        <taxon>Rhabditomorpha</taxon>
        <taxon>Rhabditoidea</taxon>
        <taxon>Rhabditidae</taxon>
        <taxon>Peloderinae</taxon>
        <taxon>Caenorhabditis</taxon>
    </lineage>
</organism>
<evidence type="ECO:0000313" key="3">
    <source>
        <dbReference type="WBParaSite" id="Csp11.Scaffold630.g19893.t1"/>
    </source>
</evidence>
<protein>
    <submittedName>
        <fullName evidence="3">Uncharacterized protein</fullName>
    </submittedName>
</protein>
<dbReference type="Proteomes" id="UP000095282">
    <property type="component" value="Unplaced"/>
</dbReference>
<feature type="region of interest" description="Disordered" evidence="1">
    <location>
        <begin position="1"/>
        <end position="87"/>
    </location>
</feature>
<evidence type="ECO:0000256" key="1">
    <source>
        <dbReference type="SAM" id="MobiDB-lite"/>
    </source>
</evidence>
<proteinExistence type="predicted"/>
<feature type="compositionally biased region" description="Basic and acidic residues" evidence="1">
    <location>
        <begin position="47"/>
        <end position="69"/>
    </location>
</feature>
<dbReference type="WBParaSite" id="Csp11.Scaffold630.g19893.t1">
    <property type="protein sequence ID" value="Csp11.Scaffold630.g19893.t1"/>
    <property type="gene ID" value="Csp11.Scaffold630.g19893"/>
</dbReference>
<feature type="compositionally biased region" description="Basic residues" evidence="1">
    <location>
        <begin position="20"/>
        <end position="32"/>
    </location>
</feature>
<name>A0A1I7UVY6_9PELO</name>
<reference evidence="3" key="1">
    <citation type="submission" date="2016-11" db="UniProtKB">
        <authorList>
            <consortium name="WormBaseParasite"/>
        </authorList>
    </citation>
    <scope>IDENTIFICATION</scope>
</reference>